<keyword evidence="4" id="KW-1185">Reference proteome</keyword>
<sequence>MKRICLLTTLLLAFFMKMTAQHNYAIAAAKVQRYFNRQQADSLYTMFGSAIKSALPADQTRAMLSQLHGQLGDLVQLTPTGGESSYQTWKADFSKGTLTMILSLNASNLLEGFRFVPYQEKSAPAKEADNYNLTTSDDITIHGTLTMPVSDKPVPVVLIIAGSGPTDRDANNNMNLKTNAYKQLAEVLQSNGIACVRYDKRGVAASATGNIKTDVSFEGTVNDAAGYINLLKADKRFSKVIVAGHSEGSLIGILASQRSPADQFISFAGAGDPIDVILERQIGEESMALVPKAKGMLDSLKQGLRVVNTTPELGGLFNPLVLPYMMDWVKYNPQQEIAKLKIPILIIQGNTDTQVSVQDAQHLKQGAPAAQLKIIDQMNHVLKTAGPSKGISDISYRDPSLPLHPQLVKDVIQFIKSN</sequence>
<evidence type="ECO:0000259" key="2">
    <source>
        <dbReference type="Pfam" id="PF12146"/>
    </source>
</evidence>
<keyword evidence="3" id="KW-0378">Hydrolase</keyword>
<accession>A0ABR7TP04</accession>
<evidence type="ECO:0000256" key="1">
    <source>
        <dbReference type="SAM" id="SignalP"/>
    </source>
</evidence>
<dbReference type="Gene3D" id="3.40.50.1820">
    <property type="entry name" value="alpha/beta hydrolase"/>
    <property type="match status" value="1"/>
</dbReference>
<reference evidence="3 4" key="1">
    <citation type="submission" date="2020-09" db="EMBL/GenBank/DDBJ databases">
        <title>Genome sequences of type strains of Chitinophaga qingshengii and Chitinophaga varians.</title>
        <authorList>
            <person name="Kittiwongwattana C."/>
        </authorList>
    </citation>
    <scope>NUCLEOTIDE SEQUENCE [LARGE SCALE GENOMIC DNA]</scope>
    <source>
        <strain evidence="3 4">JCM 30026</strain>
    </source>
</reference>
<dbReference type="InterPro" id="IPR053145">
    <property type="entry name" value="AB_hydrolase_Est10"/>
</dbReference>
<comment type="caution">
    <text evidence="3">The sequence shown here is derived from an EMBL/GenBank/DDBJ whole genome shotgun (WGS) entry which is preliminary data.</text>
</comment>
<dbReference type="InterPro" id="IPR022742">
    <property type="entry name" value="Hydrolase_4"/>
</dbReference>
<dbReference type="EMBL" id="JACVFC010000002">
    <property type="protein sequence ID" value="MBC9932211.1"/>
    <property type="molecule type" value="Genomic_DNA"/>
</dbReference>
<dbReference type="PANTHER" id="PTHR43265:SF1">
    <property type="entry name" value="ESTERASE ESTD"/>
    <property type="match status" value="1"/>
</dbReference>
<proteinExistence type="predicted"/>
<organism evidence="3 4">
    <name type="scientific">Chitinophaga qingshengii</name>
    <dbReference type="NCBI Taxonomy" id="1569794"/>
    <lineage>
        <taxon>Bacteria</taxon>
        <taxon>Pseudomonadati</taxon>
        <taxon>Bacteroidota</taxon>
        <taxon>Chitinophagia</taxon>
        <taxon>Chitinophagales</taxon>
        <taxon>Chitinophagaceae</taxon>
        <taxon>Chitinophaga</taxon>
    </lineage>
</organism>
<gene>
    <name evidence="3" type="ORF">ICL07_17630</name>
</gene>
<dbReference type="RefSeq" id="WP_188089344.1">
    <property type="nucleotide sequence ID" value="NZ_JACVFC010000002.1"/>
</dbReference>
<dbReference type="GO" id="GO:0016787">
    <property type="term" value="F:hydrolase activity"/>
    <property type="evidence" value="ECO:0007669"/>
    <property type="project" value="UniProtKB-KW"/>
</dbReference>
<feature type="chain" id="PRO_5047211432" evidence="1">
    <location>
        <begin position="21"/>
        <end position="418"/>
    </location>
</feature>
<evidence type="ECO:0000313" key="4">
    <source>
        <dbReference type="Proteomes" id="UP000659124"/>
    </source>
</evidence>
<dbReference type="InterPro" id="IPR029058">
    <property type="entry name" value="AB_hydrolase_fold"/>
</dbReference>
<keyword evidence="1" id="KW-0732">Signal</keyword>
<feature type="signal peptide" evidence="1">
    <location>
        <begin position="1"/>
        <end position="20"/>
    </location>
</feature>
<dbReference type="PANTHER" id="PTHR43265">
    <property type="entry name" value="ESTERASE ESTD"/>
    <property type="match status" value="1"/>
</dbReference>
<evidence type="ECO:0000313" key="3">
    <source>
        <dbReference type="EMBL" id="MBC9932211.1"/>
    </source>
</evidence>
<dbReference type="Proteomes" id="UP000659124">
    <property type="component" value="Unassembled WGS sequence"/>
</dbReference>
<feature type="domain" description="Serine aminopeptidase S33" evidence="2">
    <location>
        <begin position="178"/>
        <end position="271"/>
    </location>
</feature>
<name>A0ABR7TP04_9BACT</name>
<dbReference type="SUPFAM" id="SSF53474">
    <property type="entry name" value="alpha/beta-Hydrolases"/>
    <property type="match status" value="1"/>
</dbReference>
<protein>
    <submittedName>
        <fullName evidence="3">Alpha/beta hydrolase</fullName>
    </submittedName>
</protein>
<dbReference type="Pfam" id="PF12146">
    <property type="entry name" value="Hydrolase_4"/>
    <property type="match status" value="1"/>
</dbReference>